<protein>
    <submittedName>
        <fullName evidence="1">Uncharacterized protein</fullName>
    </submittedName>
</protein>
<dbReference type="EMBL" id="CP020928">
    <property type="protein sequence ID" value="AWF95360.1"/>
    <property type="molecule type" value="Genomic_DNA"/>
</dbReference>
<sequence length="127" mass="14461">MTLNNLKDVFENPDQLPFFTPILFNTMGFYVGYVRVPADFLVKLDVATEHSLVNFSLKGVDYLDEAFNGYTDNEITFGNVAKDGSAIFGIDDNHVVAKYYEGMEHDTQALADFLRSVYENRELLEED</sequence>
<evidence type="ECO:0000313" key="2">
    <source>
        <dbReference type="Proteomes" id="UP000244870"/>
    </source>
</evidence>
<organism evidence="1 2">
    <name type="scientific">Weissella cibaria</name>
    <dbReference type="NCBI Taxonomy" id="137591"/>
    <lineage>
        <taxon>Bacteria</taxon>
        <taxon>Bacillati</taxon>
        <taxon>Bacillota</taxon>
        <taxon>Bacilli</taxon>
        <taxon>Lactobacillales</taxon>
        <taxon>Lactobacillaceae</taxon>
        <taxon>Weissella</taxon>
    </lineage>
</organism>
<accession>A0A2S1KQU0</accession>
<reference evidence="1 2" key="1">
    <citation type="submission" date="2017-04" db="EMBL/GenBank/DDBJ databases">
        <title>Weissella cibaria strain m2 complete genome.</title>
        <authorList>
            <person name="Pan Q."/>
            <person name="Tan M."/>
            <person name="Yao F."/>
            <person name="Su S."/>
        </authorList>
    </citation>
    <scope>NUCLEOTIDE SEQUENCE [LARGE SCALE GENOMIC DNA]</scope>
    <source>
        <strain evidence="1 2">M2</strain>
    </source>
</reference>
<proteinExistence type="predicted"/>
<dbReference type="RefSeq" id="WP_108730293.1">
    <property type="nucleotide sequence ID" value="NZ_CP020928.1"/>
</dbReference>
<name>A0A2S1KQU0_9LACO</name>
<gene>
    <name evidence="1" type="ORF">B6254_0953</name>
</gene>
<evidence type="ECO:0000313" key="1">
    <source>
        <dbReference type="EMBL" id="AWF95360.1"/>
    </source>
</evidence>
<dbReference type="AlphaFoldDB" id="A0A2S1KQU0"/>
<dbReference type="Proteomes" id="UP000244870">
    <property type="component" value="Chromosome"/>
</dbReference>